<sequence>MGFLHGGRIDMLDRYARLLAAASLGALAALLLLPDAGEAVPAFARKYRMSCTTCHAPAPRLKAFGEDFAGNAFMLEEDQEPARFFQDTGDEILTLMRELPVAVRFDAFVEYLK</sequence>
<protein>
    <recommendedName>
        <fullName evidence="2">Cytochrome c domain-containing protein</fullName>
    </recommendedName>
</protein>
<name>A0A7V2F3J8_UNCEI</name>
<accession>A0A7V2F3J8</accession>
<reference evidence="1" key="1">
    <citation type="journal article" date="2020" name="mSystems">
        <title>Genome- and Community-Level Interaction Insights into Carbon Utilization and Element Cycling Functions of Hydrothermarchaeota in Hydrothermal Sediment.</title>
        <authorList>
            <person name="Zhou Z."/>
            <person name="Liu Y."/>
            <person name="Xu W."/>
            <person name="Pan J."/>
            <person name="Luo Z.H."/>
            <person name="Li M."/>
        </authorList>
    </citation>
    <scope>NUCLEOTIDE SEQUENCE [LARGE SCALE GENOMIC DNA]</scope>
    <source>
        <strain evidence="1">SpSt-1233</strain>
    </source>
</reference>
<gene>
    <name evidence="1" type="ORF">ENO08_05955</name>
</gene>
<dbReference type="Proteomes" id="UP000886069">
    <property type="component" value="Unassembled WGS sequence"/>
</dbReference>
<evidence type="ECO:0008006" key="2">
    <source>
        <dbReference type="Google" id="ProtNLM"/>
    </source>
</evidence>
<dbReference type="AlphaFoldDB" id="A0A7V2F3J8"/>
<feature type="non-terminal residue" evidence="1">
    <location>
        <position position="113"/>
    </location>
</feature>
<organism evidence="1">
    <name type="scientific">Eiseniibacteriota bacterium</name>
    <dbReference type="NCBI Taxonomy" id="2212470"/>
    <lineage>
        <taxon>Bacteria</taxon>
        <taxon>Candidatus Eiseniibacteriota</taxon>
    </lineage>
</organism>
<dbReference type="EMBL" id="DSEC01000420">
    <property type="protein sequence ID" value="HER43985.1"/>
    <property type="molecule type" value="Genomic_DNA"/>
</dbReference>
<comment type="caution">
    <text evidence="1">The sequence shown here is derived from an EMBL/GenBank/DDBJ whole genome shotgun (WGS) entry which is preliminary data.</text>
</comment>
<proteinExistence type="predicted"/>
<evidence type="ECO:0000313" key="1">
    <source>
        <dbReference type="EMBL" id="HER43985.1"/>
    </source>
</evidence>